<protein>
    <submittedName>
        <fullName evidence="1">Uncharacterized protein</fullName>
    </submittedName>
</protein>
<dbReference type="Proteomes" id="UP001607302">
    <property type="component" value="Unassembled WGS sequence"/>
</dbReference>
<accession>A0ABD2BA60</accession>
<keyword evidence="2" id="KW-1185">Reference proteome</keyword>
<dbReference type="EMBL" id="JAUDFV010000130">
    <property type="protein sequence ID" value="KAL2729628.1"/>
    <property type="molecule type" value="Genomic_DNA"/>
</dbReference>
<name>A0ABD2BA60_VESSQ</name>
<organism evidence="1 2">
    <name type="scientific">Vespula squamosa</name>
    <name type="common">Southern yellow jacket</name>
    <name type="synonym">Wasp</name>
    <dbReference type="NCBI Taxonomy" id="30214"/>
    <lineage>
        <taxon>Eukaryota</taxon>
        <taxon>Metazoa</taxon>
        <taxon>Ecdysozoa</taxon>
        <taxon>Arthropoda</taxon>
        <taxon>Hexapoda</taxon>
        <taxon>Insecta</taxon>
        <taxon>Pterygota</taxon>
        <taxon>Neoptera</taxon>
        <taxon>Endopterygota</taxon>
        <taxon>Hymenoptera</taxon>
        <taxon>Apocrita</taxon>
        <taxon>Aculeata</taxon>
        <taxon>Vespoidea</taxon>
        <taxon>Vespidae</taxon>
        <taxon>Vespinae</taxon>
        <taxon>Vespula</taxon>
    </lineage>
</organism>
<sequence length="127" mass="14301">MFALCFSLEFTPNLLLPTTPVNEALDLVKLWKKEVAEWKVRVGCSGVAENDNFGLLVQRDDDTLQGVDLYSLGILKKKKKLEKKGEVKEVSQAHDEKMGCKTIPQEYIYENGVQSKRVSSSQVHSSK</sequence>
<evidence type="ECO:0000313" key="2">
    <source>
        <dbReference type="Proteomes" id="UP001607302"/>
    </source>
</evidence>
<proteinExistence type="predicted"/>
<comment type="caution">
    <text evidence="1">The sequence shown here is derived from an EMBL/GenBank/DDBJ whole genome shotgun (WGS) entry which is preliminary data.</text>
</comment>
<gene>
    <name evidence="1" type="ORF">V1478_005918</name>
</gene>
<evidence type="ECO:0000313" key="1">
    <source>
        <dbReference type="EMBL" id="KAL2729628.1"/>
    </source>
</evidence>
<reference evidence="1 2" key="1">
    <citation type="journal article" date="2024" name="Ann. Entomol. Soc. Am.">
        <title>Genomic analyses of the southern and eastern yellowjacket wasps (Hymenoptera: Vespidae) reveal evolutionary signatures of social life.</title>
        <authorList>
            <person name="Catto M.A."/>
            <person name="Caine P.B."/>
            <person name="Orr S.E."/>
            <person name="Hunt B.G."/>
            <person name="Goodisman M.A.D."/>
        </authorList>
    </citation>
    <scope>NUCLEOTIDE SEQUENCE [LARGE SCALE GENOMIC DNA]</scope>
    <source>
        <strain evidence="1">233</strain>
        <tissue evidence="1">Head and thorax</tissue>
    </source>
</reference>
<dbReference type="AlphaFoldDB" id="A0ABD2BA60"/>